<dbReference type="Gene3D" id="3.40.50.11590">
    <property type="match status" value="1"/>
</dbReference>
<dbReference type="InterPro" id="IPR025251">
    <property type="entry name" value="DUF4213"/>
</dbReference>
<dbReference type="Gene3D" id="3.30.390.100">
    <property type="match status" value="1"/>
</dbReference>
<dbReference type="OrthoDB" id="40399at2157"/>
<dbReference type="EMBL" id="JABMJE010000007">
    <property type="protein sequence ID" value="NQS77281.1"/>
    <property type="molecule type" value="Genomic_DNA"/>
</dbReference>
<accession>A0A0X3BN94</accession>
<dbReference type="EMBL" id="LT158599">
    <property type="protein sequence ID" value="CVK33461.1"/>
    <property type="molecule type" value="Genomic_DNA"/>
</dbReference>
<evidence type="ECO:0000313" key="4">
    <source>
        <dbReference type="EMBL" id="NQS77281.1"/>
    </source>
</evidence>
<evidence type="ECO:0000259" key="1">
    <source>
        <dbReference type="Pfam" id="PF04016"/>
    </source>
</evidence>
<dbReference type="KEGG" id="mema:MMAB1_2248"/>
<evidence type="ECO:0000259" key="2">
    <source>
        <dbReference type="Pfam" id="PF13938"/>
    </source>
</evidence>
<dbReference type="Proteomes" id="UP000737555">
    <property type="component" value="Unassembled WGS sequence"/>
</dbReference>
<protein>
    <submittedName>
        <fullName evidence="4">DUF364 domain-containing protein</fullName>
    </submittedName>
</protein>
<evidence type="ECO:0000313" key="3">
    <source>
        <dbReference type="EMBL" id="CVK33461.1"/>
    </source>
</evidence>
<dbReference type="AlphaFoldDB" id="A0A0X3BN94"/>
<dbReference type="GeneID" id="27137940"/>
<dbReference type="Proteomes" id="UP000069850">
    <property type="component" value="Chromosome 1"/>
</dbReference>
<reference evidence="4" key="2">
    <citation type="submission" date="2020-05" db="EMBL/GenBank/DDBJ databases">
        <title>The first insight into the ecology of ammonia-tolerant syntrophic propionate oxidizing bacteria.</title>
        <authorList>
            <person name="Singh A."/>
            <person name="Schnurer A."/>
            <person name="Westerholm M."/>
        </authorList>
    </citation>
    <scope>NUCLEOTIDE SEQUENCE</scope>
    <source>
        <strain evidence="4">MAG54</strain>
    </source>
</reference>
<dbReference type="InterPro" id="IPR007161">
    <property type="entry name" value="DUF364"/>
</dbReference>
<name>A0A0X3BN94_9EURY</name>
<sequence length="254" mass="28172">MWELYDALIEEIPDDIIVDDVVVGGEMTYVEANGCIGLTAYRDYVQRAPMMTGNRIGRPLKEVAGYVKSWNFREASIGQSAINAWYNHPDTARRAGIEIAEKKRVEERLKDPFIKSQNLVKGKKVCVVGHFPFLEKLIAPVCDLSIVEWDPQEGDYPYSACEYLLPECDYAFLTCAAIGDKSMPRLLELSENAKGVTIVGPGTPLSSVFFEYGVSDLSGFVVTDVRLAKRILAGAESQRIFGAGMKVEYLRAGV</sequence>
<evidence type="ECO:0000313" key="5">
    <source>
        <dbReference type="Proteomes" id="UP000069850"/>
    </source>
</evidence>
<reference evidence="3 5" key="1">
    <citation type="submission" date="2016-01" db="EMBL/GenBank/DDBJ databases">
        <authorList>
            <person name="Manzoor S."/>
        </authorList>
    </citation>
    <scope>NUCLEOTIDE SEQUENCE [LARGE SCALE GENOMIC DNA]</scope>
    <source>
        <strain evidence="3">Methanoculleus sp MAB1</strain>
    </source>
</reference>
<dbReference type="SUPFAM" id="SSF159713">
    <property type="entry name" value="Dhaf3308-like"/>
    <property type="match status" value="1"/>
</dbReference>
<dbReference type="Pfam" id="PF04016">
    <property type="entry name" value="DUF364"/>
    <property type="match status" value="1"/>
</dbReference>
<dbReference type="Pfam" id="PF13938">
    <property type="entry name" value="DUF4213"/>
    <property type="match status" value="1"/>
</dbReference>
<gene>
    <name evidence="4" type="ORF">HQQ74_00960</name>
    <name evidence="3" type="ORF">MMAB1_2248</name>
</gene>
<feature type="domain" description="DUF4213" evidence="2">
    <location>
        <begin position="5"/>
        <end position="86"/>
    </location>
</feature>
<organism evidence="3 5">
    <name type="scientific">Methanoculleus bourgensis</name>
    <dbReference type="NCBI Taxonomy" id="83986"/>
    <lineage>
        <taxon>Archaea</taxon>
        <taxon>Methanobacteriati</taxon>
        <taxon>Methanobacteriota</taxon>
        <taxon>Stenosarchaea group</taxon>
        <taxon>Methanomicrobia</taxon>
        <taxon>Methanomicrobiales</taxon>
        <taxon>Methanomicrobiaceae</taxon>
        <taxon>Methanoculleus</taxon>
    </lineage>
</organism>
<dbReference type="RefSeq" id="WP_062264479.1">
    <property type="nucleotide sequence ID" value="NZ_LT158599.1"/>
</dbReference>
<proteinExistence type="predicted"/>
<feature type="domain" description="Putative heavy-metal chelation" evidence="1">
    <location>
        <begin position="115"/>
        <end position="249"/>
    </location>
</feature>